<sequence>MWSRWLLLKHIKTLGDLFIAHKFITYLEYTGNSQATMFDVLIYGSIIQQPFVFTLRLSAPIIPEYILAAAIRTFTIQLSQLFDLEILWNHQTQAHRLSS</sequence>
<protein>
    <submittedName>
        <fullName evidence="1">Uncharacterized protein</fullName>
    </submittedName>
</protein>
<accession>A0AAV7TGC1</accession>
<name>A0AAV7TGC1_PLEWA</name>
<evidence type="ECO:0000313" key="2">
    <source>
        <dbReference type="Proteomes" id="UP001066276"/>
    </source>
</evidence>
<dbReference type="AlphaFoldDB" id="A0AAV7TGC1"/>
<dbReference type="Proteomes" id="UP001066276">
    <property type="component" value="Chromosome 3_2"/>
</dbReference>
<gene>
    <name evidence="1" type="ORF">NDU88_000914</name>
</gene>
<proteinExistence type="predicted"/>
<keyword evidence="2" id="KW-1185">Reference proteome</keyword>
<organism evidence="1 2">
    <name type="scientific">Pleurodeles waltl</name>
    <name type="common">Iberian ribbed newt</name>
    <dbReference type="NCBI Taxonomy" id="8319"/>
    <lineage>
        <taxon>Eukaryota</taxon>
        <taxon>Metazoa</taxon>
        <taxon>Chordata</taxon>
        <taxon>Craniata</taxon>
        <taxon>Vertebrata</taxon>
        <taxon>Euteleostomi</taxon>
        <taxon>Amphibia</taxon>
        <taxon>Batrachia</taxon>
        <taxon>Caudata</taxon>
        <taxon>Salamandroidea</taxon>
        <taxon>Salamandridae</taxon>
        <taxon>Pleurodelinae</taxon>
        <taxon>Pleurodeles</taxon>
    </lineage>
</organism>
<comment type="caution">
    <text evidence="1">The sequence shown here is derived from an EMBL/GenBank/DDBJ whole genome shotgun (WGS) entry which is preliminary data.</text>
</comment>
<reference evidence="1" key="1">
    <citation type="journal article" date="2022" name="bioRxiv">
        <title>Sequencing and chromosome-scale assembly of the giantPleurodeles waltlgenome.</title>
        <authorList>
            <person name="Brown T."/>
            <person name="Elewa A."/>
            <person name="Iarovenko S."/>
            <person name="Subramanian E."/>
            <person name="Araus A.J."/>
            <person name="Petzold A."/>
            <person name="Susuki M."/>
            <person name="Suzuki K.-i.T."/>
            <person name="Hayashi T."/>
            <person name="Toyoda A."/>
            <person name="Oliveira C."/>
            <person name="Osipova E."/>
            <person name="Leigh N.D."/>
            <person name="Simon A."/>
            <person name="Yun M.H."/>
        </authorList>
    </citation>
    <scope>NUCLEOTIDE SEQUENCE</scope>
    <source>
        <strain evidence="1">20211129_DDA</strain>
        <tissue evidence="1">Liver</tissue>
    </source>
</reference>
<evidence type="ECO:0000313" key="1">
    <source>
        <dbReference type="EMBL" id="KAJ1175627.1"/>
    </source>
</evidence>
<dbReference type="EMBL" id="JANPWB010000006">
    <property type="protein sequence ID" value="KAJ1175627.1"/>
    <property type="molecule type" value="Genomic_DNA"/>
</dbReference>